<comment type="caution">
    <text evidence="2">The sequence shown here is derived from an EMBL/GenBank/DDBJ whole genome shotgun (WGS) entry which is preliminary data.</text>
</comment>
<name>A0A7X4LQM3_9VIBR</name>
<dbReference type="InterPro" id="IPR029044">
    <property type="entry name" value="Nucleotide-diphossugar_trans"/>
</dbReference>
<dbReference type="Gene3D" id="3.90.550.10">
    <property type="entry name" value="Spore Coat Polysaccharide Biosynthesis Protein SpsA, Chain A"/>
    <property type="match status" value="1"/>
</dbReference>
<dbReference type="PANTHER" id="PTHR43685">
    <property type="entry name" value="GLYCOSYLTRANSFERASE"/>
    <property type="match status" value="1"/>
</dbReference>
<proteinExistence type="predicted"/>
<evidence type="ECO:0000313" key="2">
    <source>
        <dbReference type="EMBL" id="MZI96170.1"/>
    </source>
</evidence>
<dbReference type="RefSeq" id="WP_161158659.1">
    <property type="nucleotide sequence ID" value="NZ_WEKT01000117.1"/>
</dbReference>
<feature type="domain" description="Glycosyltransferase 2-like" evidence="1">
    <location>
        <begin position="83"/>
        <end position="148"/>
    </location>
</feature>
<evidence type="ECO:0000313" key="3">
    <source>
        <dbReference type="Proteomes" id="UP000462621"/>
    </source>
</evidence>
<gene>
    <name evidence="2" type="ORF">F9817_23615</name>
</gene>
<dbReference type="GO" id="GO:0016740">
    <property type="term" value="F:transferase activity"/>
    <property type="evidence" value="ECO:0007669"/>
    <property type="project" value="UniProtKB-KW"/>
</dbReference>
<keyword evidence="2" id="KW-0808">Transferase</keyword>
<keyword evidence="3" id="KW-1185">Reference proteome</keyword>
<reference evidence="2 3" key="1">
    <citation type="submission" date="2019-10" db="EMBL/GenBank/DDBJ databases">
        <title>Vibrio sp. nov. isolated from a shrimp pond.</title>
        <authorList>
            <person name="Gomez-Gil B."/>
            <person name="Enciso-Ibarra J."/>
            <person name="Enciso-Ibarra K."/>
            <person name="Bolan-Mejia C."/>
        </authorList>
    </citation>
    <scope>NUCLEOTIDE SEQUENCE [LARGE SCALE GENOMIC DNA]</scope>
    <source>
        <strain evidence="2 3">CAIM 722</strain>
    </source>
</reference>
<sequence length="267" mass="30698">MMRTDSVCAVIVTYNRCTLLPRCIDSVFEQNKKVDRIVIINNNSTDDTDKWICDNTCRLKYDNDVNNKNFSKQVGFLKRYEEVIDVIYIKMNVNSGGAGGFYTGLKTAFDESKSDWFWLMDDDGRADSQCLNTLLCSANENKLLAINPLVIDIDNNDLLSFGLSNEIKSKSQAMSSCENNGLIYNKANPFNGTLLNRKLVDDIGFIKKEMFIWGDEQEYFLRIKKFGFQYATDTNSNFYHPTSKTSFRTSLFGWKVESKPENLEMNY</sequence>
<organism evidence="2 3">
    <name type="scientific">Vibrio eleionomae</name>
    <dbReference type="NCBI Taxonomy" id="2653505"/>
    <lineage>
        <taxon>Bacteria</taxon>
        <taxon>Pseudomonadati</taxon>
        <taxon>Pseudomonadota</taxon>
        <taxon>Gammaproteobacteria</taxon>
        <taxon>Vibrionales</taxon>
        <taxon>Vibrionaceae</taxon>
        <taxon>Vibrio</taxon>
    </lineage>
</organism>
<dbReference type="SUPFAM" id="SSF53448">
    <property type="entry name" value="Nucleotide-diphospho-sugar transferases"/>
    <property type="match status" value="1"/>
</dbReference>
<feature type="non-terminal residue" evidence="2">
    <location>
        <position position="267"/>
    </location>
</feature>
<accession>A0A7X4LQM3</accession>
<dbReference type="PANTHER" id="PTHR43685:SF2">
    <property type="entry name" value="GLYCOSYLTRANSFERASE 2-LIKE DOMAIN-CONTAINING PROTEIN"/>
    <property type="match status" value="1"/>
</dbReference>
<dbReference type="InterPro" id="IPR001173">
    <property type="entry name" value="Glyco_trans_2-like"/>
</dbReference>
<evidence type="ECO:0000259" key="1">
    <source>
        <dbReference type="Pfam" id="PF00535"/>
    </source>
</evidence>
<protein>
    <submittedName>
        <fullName evidence="2">Glycosyltransferase</fullName>
    </submittedName>
</protein>
<feature type="domain" description="Glycosyltransferase 2-like" evidence="1">
    <location>
        <begin position="9"/>
        <end position="52"/>
    </location>
</feature>
<dbReference type="AlphaFoldDB" id="A0A7X4LQM3"/>
<dbReference type="InterPro" id="IPR050834">
    <property type="entry name" value="Glycosyltransf_2"/>
</dbReference>
<dbReference type="Pfam" id="PF00535">
    <property type="entry name" value="Glycos_transf_2"/>
    <property type="match status" value="2"/>
</dbReference>
<dbReference type="EMBL" id="WEKT01000117">
    <property type="protein sequence ID" value="MZI96170.1"/>
    <property type="molecule type" value="Genomic_DNA"/>
</dbReference>
<dbReference type="Proteomes" id="UP000462621">
    <property type="component" value="Unassembled WGS sequence"/>
</dbReference>